<evidence type="ECO:0000313" key="2">
    <source>
        <dbReference type="Proteomes" id="UP000526942"/>
    </source>
</evidence>
<feature type="non-terminal residue" evidence="1">
    <location>
        <position position="1"/>
    </location>
</feature>
<accession>A0A7L0FHR8</accession>
<organism evidence="1 2">
    <name type="scientific">Corythaixoides concolor</name>
    <name type="common">Grey go-away-bird</name>
    <dbReference type="NCBI Taxonomy" id="103956"/>
    <lineage>
        <taxon>Eukaryota</taxon>
        <taxon>Metazoa</taxon>
        <taxon>Chordata</taxon>
        <taxon>Craniata</taxon>
        <taxon>Vertebrata</taxon>
        <taxon>Euteleostomi</taxon>
        <taxon>Archelosauria</taxon>
        <taxon>Archosauria</taxon>
        <taxon>Dinosauria</taxon>
        <taxon>Saurischia</taxon>
        <taxon>Theropoda</taxon>
        <taxon>Coelurosauria</taxon>
        <taxon>Aves</taxon>
        <taxon>Neognathae</taxon>
        <taxon>Neoaves</taxon>
        <taxon>Otidimorphae</taxon>
        <taxon>Musophagiformes</taxon>
        <taxon>Musophagidae</taxon>
        <taxon>Corythaixoides</taxon>
    </lineage>
</organism>
<dbReference type="GO" id="GO:0006281">
    <property type="term" value="P:DNA repair"/>
    <property type="evidence" value="ECO:0007669"/>
    <property type="project" value="TreeGrafter"/>
</dbReference>
<reference evidence="1 2" key="1">
    <citation type="submission" date="2019-09" db="EMBL/GenBank/DDBJ databases">
        <title>Bird 10,000 Genomes (B10K) Project - Family phase.</title>
        <authorList>
            <person name="Zhang G."/>
        </authorList>
    </citation>
    <scope>NUCLEOTIDE SEQUENCE [LARGE SCALE GENOMIC DNA]</scope>
    <source>
        <strain evidence="1">B10K-DU-011-20</strain>
        <tissue evidence="1">Muscle</tissue>
    </source>
</reference>
<dbReference type="GO" id="GO:0000812">
    <property type="term" value="C:Swr1 complex"/>
    <property type="evidence" value="ECO:0007669"/>
    <property type="project" value="TreeGrafter"/>
</dbReference>
<name>A0A7L0FHR8_CORCN</name>
<evidence type="ECO:0000313" key="1">
    <source>
        <dbReference type="EMBL" id="NXJ94444.1"/>
    </source>
</evidence>
<feature type="non-terminal residue" evidence="1">
    <location>
        <position position="146"/>
    </location>
</feature>
<dbReference type="EMBL" id="VXAM01000402">
    <property type="protein sequence ID" value="NXJ94444.1"/>
    <property type="molecule type" value="Genomic_DNA"/>
</dbReference>
<proteinExistence type="predicted"/>
<dbReference type="PANTHER" id="PTHR46459:SF1">
    <property type="entry name" value="E1A-BINDING PROTEIN P400"/>
    <property type="match status" value="1"/>
</dbReference>
<dbReference type="PANTHER" id="PTHR46459">
    <property type="entry name" value="E1A-BINDING PROTEIN P400-RELATED"/>
    <property type="match status" value="1"/>
</dbReference>
<gene>
    <name evidence="1" type="primary">Ep400_1</name>
    <name evidence="1" type="ORF">CORCON_R15523</name>
</gene>
<keyword evidence="2" id="KW-1185">Reference proteome</keyword>
<comment type="caution">
    <text evidence="1">The sequence shown here is derived from an EMBL/GenBank/DDBJ whole genome shotgun (WGS) entry which is preliminary data.</text>
</comment>
<dbReference type="GO" id="GO:0003682">
    <property type="term" value="F:chromatin binding"/>
    <property type="evidence" value="ECO:0007669"/>
    <property type="project" value="TreeGrafter"/>
</dbReference>
<sequence length="146" mass="16832">MLPVPQVAQCISQEQSQQQNGPILPSLHSSLPAPHSRNPAFLQQVQPAGCEKKHVILVPTPVPFNYIHLKENEILQQLTALRKEGLWSLERLPKLQEGPMAQITPQDYLLEEIQWMATDFCSRKKMKDDNCQEGNMNFIFFNQRKR</sequence>
<protein>
    <submittedName>
        <fullName evidence="1">EP400 protein</fullName>
    </submittedName>
</protein>
<dbReference type="GO" id="GO:0035267">
    <property type="term" value="C:NuA4 histone acetyltransferase complex"/>
    <property type="evidence" value="ECO:0007669"/>
    <property type="project" value="TreeGrafter"/>
</dbReference>
<dbReference type="AlphaFoldDB" id="A0A7L0FHR8"/>
<dbReference type="OrthoDB" id="372624at2759"/>
<dbReference type="Proteomes" id="UP000526942">
    <property type="component" value="Unassembled WGS sequence"/>
</dbReference>